<evidence type="ECO:0000313" key="2">
    <source>
        <dbReference type="Proteomes" id="UP000627292"/>
    </source>
</evidence>
<protein>
    <submittedName>
        <fullName evidence="1">Uncharacterized protein</fullName>
    </submittedName>
</protein>
<keyword evidence="2" id="KW-1185">Reference proteome</keyword>
<dbReference type="RefSeq" id="WP_188952429.1">
    <property type="nucleotide sequence ID" value="NZ_BMIB01000002.1"/>
</dbReference>
<organism evidence="1 2">
    <name type="scientific">Filimonas zeae</name>
    <dbReference type="NCBI Taxonomy" id="1737353"/>
    <lineage>
        <taxon>Bacteria</taxon>
        <taxon>Pseudomonadati</taxon>
        <taxon>Bacteroidota</taxon>
        <taxon>Chitinophagia</taxon>
        <taxon>Chitinophagales</taxon>
        <taxon>Chitinophagaceae</taxon>
        <taxon>Filimonas</taxon>
    </lineage>
</organism>
<dbReference type="InterPro" id="IPR045425">
    <property type="entry name" value="DUF6508"/>
</dbReference>
<dbReference type="Pfam" id="PF20118">
    <property type="entry name" value="DUF6508"/>
    <property type="match status" value="1"/>
</dbReference>
<dbReference type="Proteomes" id="UP000627292">
    <property type="component" value="Unassembled WGS sequence"/>
</dbReference>
<accession>A0A917MW36</accession>
<gene>
    <name evidence="1" type="ORF">GCM10011379_24360</name>
</gene>
<comment type="caution">
    <text evidence="1">The sequence shown here is derived from an EMBL/GenBank/DDBJ whole genome shotgun (WGS) entry which is preliminary data.</text>
</comment>
<sequence>MKNLTAYQLNGVSKLLSYKHSLTPDENERKLSFHAALKIIPGSFLKKQVQAFINIFCEYQLADTDYDVIQTDNRKYASTEQHIQHMPLEVVLKFLTFIIWTDRIVDGYFFAKIHDKTMYWLLSRIEALQTGTTTKA</sequence>
<dbReference type="AlphaFoldDB" id="A0A917MW36"/>
<evidence type="ECO:0000313" key="1">
    <source>
        <dbReference type="EMBL" id="GGH68247.1"/>
    </source>
</evidence>
<proteinExistence type="predicted"/>
<dbReference type="EMBL" id="BMIB01000002">
    <property type="protein sequence ID" value="GGH68247.1"/>
    <property type="molecule type" value="Genomic_DNA"/>
</dbReference>
<reference evidence="1" key="2">
    <citation type="submission" date="2020-09" db="EMBL/GenBank/DDBJ databases">
        <authorList>
            <person name="Sun Q."/>
            <person name="Zhou Y."/>
        </authorList>
    </citation>
    <scope>NUCLEOTIDE SEQUENCE</scope>
    <source>
        <strain evidence="1">CGMCC 1.15290</strain>
    </source>
</reference>
<reference evidence="1" key="1">
    <citation type="journal article" date="2014" name="Int. J. Syst. Evol. Microbiol.">
        <title>Complete genome sequence of Corynebacterium casei LMG S-19264T (=DSM 44701T), isolated from a smear-ripened cheese.</title>
        <authorList>
            <consortium name="US DOE Joint Genome Institute (JGI-PGF)"/>
            <person name="Walter F."/>
            <person name="Albersmeier A."/>
            <person name="Kalinowski J."/>
            <person name="Ruckert C."/>
        </authorList>
    </citation>
    <scope>NUCLEOTIDE SEQUENCE</scope>
    <source>
        <strain evidence="1">CGMCC 1.15290</strain>
    </source>
</reference>
<name>A0A917MW36_9BACT</name>